<keyword evidence="1" id="KW-0812">Transmembrane</keyword>
<gene>
    <name evidence="2" type="ORF">H9Q08_19780</name>
</gene>
<sequence>MALESQNNNLKTKDILTLCISIIAFLMSAYAFIENNFLHQHDLKVSVVSIEPAKDSLSCTILIVNSGRSYETVYSGRFIFSDNLNNGGGSLSNESIGPIVIPPNKAIISKLTTKMPSINEFHEDGTIPKKSLKIHTGVLFDIINKKGELSENGKIFKITQLEFDSSGEKVGAEPMKGDNKGMMYIF</sequence>
<evidence type="ECO:0000313" key="3">
    <source>
        <dbReference type="Proteomes" id="UP001430374"/>
    </source>
</evidence>
<reference evidence="2" key="1">
    <citation type="submission" date="2021-08" db="EMBL/GenBank/DDBJ databases">
        <title>Complete genome sequence of Chryseobacterium sp strain PS-8.</title>
        <authorList>
            <person name="Das S.K."/>
        </authorList>
    </citation>
    <scope>NUCLEOTIDE SEQUENCE</scope>
    <source>
        <strain evidence="2">PS-8</strain>
    </source>
</reference>
<evidence type="ECO:0000256" key="1">
    <source>
        <dbReference type="SAM" id="Phobius"/>
    </source>
</evidence>
<accession>A0ABS9CBX4</accession>
<evidence type="ECO:0000313" key="2">
    <source>
        <dbReference type="EMBL" id="MCF2221510.1"/>
    </source>
</evidence>
<dbReference type="Proteomes" id="UP001430374">
    <property type="component" value="Unassembled WGS sequence"/>
</dbReference>
<dbReference type="EMBL" id="JACSGT010000003">
    <property type="protein sequence ID" value="MCF2221510.1"/>
    <property type="molecule type" value="Genomic_DNA"/>
</dbReference>
<proteinExistence type="predicted"/>
<comment type="caution">
    <text evidence="2">The sequence shown here is derived from an EMBL/GenBank/DDBJ whole genome shotgun (WGS) entry which is preliminary data.</text>
</comment>
<evidence type="ECO:0008006" key="4">
    <source>
        <dbReference type="Google" id="ProtNLM"/>
    </source>
</evidence>
<protein>
    <recommendedName>
        <fullName evidence="4">Gliding motility-associated protein GldM C-terminal domain-containing protein</fullName>
    </recommendedName>
</protein>
<keyword evidence="1" id="KW-0472">Membrane</keyword>
<organism evidence="2 3">
    <name type="scientific">Chryseobacterium indicum</name>
    <dbReference type="NCBI Taxonomy" id="2766954"/>
    <lineage>
        <taxon>Bacteria</taxon>
        <taxon>Pseudomonadati</taxon>
        <taxon>Bacteroidota</taxon>
        <taxon>Flavobacteriia</taxon>
        <taxon>Flavobacteriales</taxon>
        <taxon>Weeksellaceae</taxon>
        <taxon>Chryseobacterium group</taxon>
        <taxon>Chryseobacterium</taxon>
    </lineage>
</organism>
<keyword evidence="3" id="KW-1185">Reference proteome</keyword>
<feature type="transmembrane region" description="Helical" evidence="1">
    <location>
        <begin position="15"/>
        <end position="33"/>
    </location>
</feature>
<keyword evidence="1" id="KW-1133">Transmembrane helix</keyword>
<name>A0ABS9CBX4_9FLAO</name>
<dbReference type="RefSeq" id="WP_235132799.1">
    <property type="nucleotide sequence ID" value="NZ_JACSGT010000003.1"/>
</dbReference>